<dbReference type="GO" id="GO:0072487">
    <property type="term" value="C:MSL complex"/>
    <property type="evidence" value="ECO:0007669"/>
    <property type="project" value="InterPro"/>
</dbReference>
<feature type="domain" description="PEHE" evidence="3">
    <location>
        <begin position="320"/>
        <end position="434"/>
    </location>
</feature>
<dbReference type="GO" id="GO:0003682">
    <property type="term" value="F:chromatin binding"/>
    <property type="evidence" value="ECO:0007669"/>
    <property type="project" value="TreeGrafter"/>
</dbReference>
<proteinExistence type="predicted"/>
<sequence length="628" mass="69080">MKTGGSCKIMQQTQHARSEFFEDDANEALTVSPMHTVVTSSSFDTAKPTNTLLKHNNAMPCDTDHFYAHCGDDAPDDSEQHDKLRTIIVFHAELLQYQEEVIADRERQIEELRIQRDELQERLRRLEVCVAHVACQTEEPFVDARTTLLANELLPREARSAALAPSVEEFEVTRCEIQEVPIVPEEETAVQEHRGHSPLPKATADRPPAAEPTRVEDALVQNQLQAEPVPPRPPRGPPPAAEDEERAQEAPAEGPAAPTESSSQEAAAPPEPSSARNAARKRSVAAHEEPGRLFNNNQAYATAACAAGPPPSSEEAAAEAIEVPKWRENPVASLYSMEGTENLDDEIFRKRHAKPEANEKRRKRWDLRLLREQERTERLRRRMERRTEKPPTCPPTFCGDLEQIHTVEVVDEIPVQAFGQAIPELQPQEFQLPWEKWHDETAKKPKRPRRKLKGGILTSTPSFGAKAHTGTPSHVRHPSEDFMLCSGLSSQRASIVPDTPAATATASTSFADASEQGPSTHQDTVVQLMAVEDKPQPSTSTAPEGGRDSGSDYSFAPQIIDEQACTATIAALVTPAPESKDSGATTVVDLLDPATFTLDPGYGTPAKQKITRKSFMNPQGHKVCGCSA</sequence>
<evidence type="ECO:0000256" key="1">
    <source>
        <dbReference type="SAM" id="Coils"/>
    </source>
</evidence>
<feature type="compositionally biased region" description="Pro residues" evidence="2">
    <location>
        <begin position="228"/>
        <end position="240"/>
    </location>
</feature>
<dbReference type="SMART" id="SM01300">
    <property type="entry name" value="PEHE"/>
    <property type="match status" value="1"/>
</dbReference>
<dbReference type="InterPro" id="IPR026711">
    <property type="entry name" value="Msl-1"/>
</dbReference>
<evidence type="ECO:0000256" key="2">
    <source>
        <dbReference type="SAM" id="MobiDB-lite"/>
    </source>
</evidence>
<feature type="compositionally biased region" description="Basic residues" evidence="2">
    <location>
        <begin position="444"/>
        <end position="453"/>
    </location>
</feature>
<organism evidence="4 5">
    <name type="scientific">Rhipicephalus microplus</name>
    <name type="common">Cattle tick</name>
    <name type="synonym">Boophilus microplus</name>
    <dbReference type="NCBI Taxonomy" id="6941"/>
    <lineage>
        <taxon>Eukaryota</taxon>
        <taxon>Metazoa</taxon>
        <taxon>Ecdysozoa</taxon>
        <taxon>Arthropoda</taxon>
        <taxon>Chelicerata</taxon>
        <taxon>Arachnida</taxon>
        <taxon>Acari</taxon>
        <taxon>Parasitiformes</taxon>
        <taxon>Ixodida</taxon>
        <taxon>Ixodoidea</taxon>
        <taxon>Ixodidae</taxon>
        <taxon>Rhipicephalinae</taxon>
        <taxon>Rhipicephalus</taxon>
        <taxon>Boophilus</taxon>
    </lineage>
</organism>
<dbReference type="Gene3D" id="1.20.5.170">
    <property type="match status" value="1"/>
</dbReference>
<dbReference type="InterPro" id="IPR029332">
    <property type="entry name" value="PEHE_dom"/>
</dbReference>
<keyword evidence="5" id="KW-1185">Reference proteome</keyword>
<dbReference type="VEuPathDB" id="VectorBase:LOC119175592"/>
<gene>
    <name evidence="4" type="ORF">HPB51_019412</name>
</gene>
<feature type="region of interest" description="Disordered" evidence="2">
    <location>
        <begin position="183"/>
        <end position="292"/>
    </location>
</feature>
<keyword evidence="1" id="KW-0175">Coiled coil</keyword>
<reference evidence="4" key="2">
    <citation type="submission" date="2021-09" db="EMBL/GenBank/DDBJ databases">
        <authorList>
            <person name="Jia N."/>
            <person name="Wang J."/>
            <person name="Shi W."/>
            <person name="Du L."/>
            <person name="Sun Y."/>
            <person name="Zhan W."/>
            <person name="Jiang J."/>
            <person name="Wang Q."/>
            <person name="Zhang B."/>
            <person name="Ji P."/>
            <person name="Sakyi L.B."/>
            <person name="Cui X."/>
            <person name="Yuan T."/>
            <person name="Jiang B."/>
            <person name="Yang W."/>
            <person name="Lam T.T.-Y."/>
            <person name="Chang Q."/>
            <person name="Ding S."/>
            <person name="Wang X."/>
            <person name="Zhu J."/>
            <person name="Ruan X."/>
            <person name="Zhao L."/>
            <person name="Wei J."/>
            <person name="Que T."/>
            <person name="Du C."/>
            <person name="Cheng J."/>
            <person name="Dai P."/>
            <person name="Han X."/>
            <person name="Huang E."/>
            <person name="Gao Y."/>
            <person name="Liu J."/>
            <person name="Shao H."/>
            <person name="Ye R."/>
            <person name="Li L."/>
            <person name="Wei W."/>
            <person name="Wang X."/>
            <person name="Wang C."/>
            <person name="Huo Q."/>
            <person name="Li W."/>
            <person name="Guo W."/>
            <person name="Chen H."/>
            <person name="Chen S."/>
            <person name="Zhou L."/>
            <person name="Zhou L."/>
            <person name="Ni X."/>
            <person name="Tian J."/>
            <person name="Zhou Y."/>
            <person name="Sheng Y."/>
            <person name="Liu T."/>
            <person name="Pan Y."/>
            <person name="Xia L."/>
            <person name="Li J."/>
            <person name="Zhao F."/>
            <person name="Cao W."/>
        </authorList>
    </citation>
    <scope>NUCLEOTIDE SEQUENCE</scope>
    <source>
        <strain evidence="4">Rmic-2018</strain>
        <tissue evidence="4">Larvae</tissue>
    </source>
</reference>
<dbReference type="PANTHER" id="PTHR21656">
    <property type="entry name" value="MALE-SPECIFIC LETHAL-1 PROTEIN"/>
    <property type="match status" value="1"/>
</dbReference>
<accession>A0A9J6DBF9</accession>
<dbReference type="Pfam" id="PF15275">
    <property type="entry name" value="PEHE"/>
    <property type="match status" value="1"/>
</dbReference>
<evidence type="ECO:0000259" key="3">
    <source>
        <dbReference type="PROSITE" id="PS52052"/>
    </source>
</evidence>
<evidence type="ECO:0000313" key="4">
    <source>
        <dbReference type="EMBL" id="KAH8019439.1"/>
    </source>
</evidence>
<feature type="region of interest" description="Disordered" evidence="2">
    <location>
        <begin position="534"/>
        <end position="554"/>
    </location>
</feature>
<protein>
    <recommendedName>
        <fullName evidence="3">PEHE domain-containing protein</fullName>
    </recommendedName>
</protein>
<dbReference type="EMBL" id="JABSTU010000010">
    <property type="protein sequence ID" value="KAH8019439.1"/>
    <property type="molecule type" value="Genomic_DNA"/>
</dbReference>
<comment type="caution">
    <text evidence="4">The sequence shown here is derived from an EMBL/GenBank/DDBJ whole genome shotgun (WGS) entry which is preliminary data.</text>
</comment>
<dbReference type="Gene3D" id="6.10.250.3170">
    <property type="match status" value="1"/>
</dbReference>
<dbReference type="PROSITE" id="PS52052">
    <property type="entry name" value="PEHE"/>
    <property type="match status" value="1"/>
</dbReference>
<dbReference type="VEuPathDB" id="VectorBase:LOC119175693"/>
<feature type="coiled-coil region" evidence="1">
    <location>
        <begin position="95"/>
        <end position="129"/>
    </location>
</feature>
<dbReference type="PANTHER" id="PTHR21656:SF2">
    <property type="entry name" value="MALE-SPECIFIC LETHAL 1 HOMOLOG"/>
    <property type="match status" value="1"/>
</dbReference>
<feature type="region of interest" description="Disordered" evidence="2">
    <location>
        <begin position="441"/>
        <end position="477"/>
    </location>
</feature>
<dbReference type="AlphaFoldDB" id="A0A9J6DBF9"/>
<evidence type="ECO:0000313" key="5">
    <source>
        <dbReference type="Proteomes" id="UP000821866"/>
    </source>
</evidence>
<feature type="compositionally biased region" description="Low complexity" evidence="2">
    <location>
        <begin position="249"/>
        <end position="277"/>
    </location>
</feature>
<dbReference type="Proteomes" id="UP000821866">
    <property type="component" value="Chromosome 8"/>
</dbReference>
<reference evidence="4" key="1">
    <citation type="journal article" date="2020" name="Cell">
        <title>Large-Scale Comparative Analyses of Tick Genomes Elucidate Their Genetic Diversity and Vector Capacities.</title>
        <authorList>
            <consortium name="Tick Genome and Microbiome Consortium (TIGMIC)"/>
            <person name="Jia N."/>
            <person name="Wang J."/>
            <person name="Shi W."/>
            <person name="Du L."/>
            <person name="Sun Y."/>
            <person name="Zhan W."/>
            <person name="Jiang J.F."/>
            <person name="Wang Q."/>
            <person name="Zhang B."/>
            <person name="Ji P."/>
            <person name="Bell-Sakyi L."/>
            <person name="Cui X.M."/>
            <person name="Yuan T.T."/>
            <person name="Jiang B.G."/>
            <person name="Yang W.F."/>
            <person name="Lam T.T."/>
            <person name="Chang Q.C."/>
            <person name="Ding S.J."/>
            <person name="Wang X.J."/>
            <person name="Zhu J.G."/>
            <person name="Ruan X.D."/>
            <person name="Zhao L."/>
            <person name="Wei J.T."/>
            <person name="Ye R.Z."/>
            <person name="Que T.C."/>
            <person name="Du C.H."/>
            <person name="Zhou Y.H."/>
            <person name="Cheng J.X."/>
            <person name="Dai P.F."/>
            <person name="Guo W.B."/>
            <person name="Han X.H."/>
            <person name="Huang E.J."/>
            <person name="Li L.F."/>
            <person name="Wei W."/>
            <person name="Gao Y.C."/>
            <person name="Liu J.Z."/>
            <person name="Shao H.Z."/>
            <person name="Wang X."/>
            <person name="Wang C.C."/>
            <person name="Yang T.C."/>
            <person name="Huo Q.B."/>
            <person name="Li W."/>
            <person name="Chen H.Y."/>
            <person name="Chen S.E."/>
            <person name="Zhou L.G."/>
            <person name="Ni X.B."/>
            <person name="Tian J.H."/>
            <person name="Sheng Y."/>
            <person name="Liu T."/>
            <person name="Pan Y.S."/>
            <person name="Xia L.Y."/>
            <person name="Li J."/>
            <person name="Zhao F."/>
            <person name="Cao W.C."/>
        </authorList>
    </citation>
    <scope>NUCLEOTIDE SEQUENCE</scope>
    <source>
        <strain evidence="4">Rmic-2018</strain>
    </source>
</reference>
<name>A0A9J6DBF9_RHIMP</name>